<organism evidence="1 2">
    <name type="scientific">Rhizobium freirei PRF 81</name>
    <dbReference type="NCBI Taxonomy" id="363754"/>
    <lineage>
        <taxon>Bacteria</taxon>
        <taxon>Pseudomonadati</taxon>
        <taxon>Pseudomonadota</taxon>
        <taxon>Alphaproteobacteria</taxon>
        <taxon>Hyphomicrobiales</taxon>
        <taxon>Rhizobiaceae</taxon>
        <taxon>Rhizobium/Agrobacterium group</taxon>
        <taxon>Rhizobium</taxon>
    </lineage>
</organism>
<dbReference type="Proteomes" id="UP000012429">
    <property type="component" value="Unassembled WGS sequence"/>
</dbReference>
<accession>N6UZ85</accession>
<evidence type="ECO:0000313" key="2">
    <source>
        <dbReference type="Proteomes" id="UP000012429"/>
    </source>
</evidence>
<keyword evidence="2" id="KW-1185">Reference proteome</keyword>
<evidence type="ECO:0000313" key="1">
    <source>
        <dbReference type="EMBL" id="ENN86031.1"/>
    </source>
</evidence>
<dbReference type="OrthoDB" id="8482145at2"/>
<dbReference type="EMBL" id="AQHN01000072">
    <property type="protein sequence ID" value="ENN86031.1"/>
    <property type="molecule type" value="Genomic_DNA"/>
</dbReference>
<sequence>MSEAKHTLGPWRLNSVGPIRFIIDGTKEGWVVADLKTYHGRHTVEDMEANAHLIAAAPELLDALQHLSDVYEHIWVKMSDGEMAIVRGAWEVAAAAIAKAEGRS</sequence>
<dbReference type="PATRIC" id="fig|363754.4.peg.3984"/>
<reference evidence="1 2" key="1">
    <citation type="journal article" date="2012" name="BMC Genomics">
        <title>Genomic basis of broad host range and environmental adaptability of Rhizobium tropici CIAT 899 and Rhizobium sp. PRF 81 which are used in inoculants for common bean (Phaseolus vulgaris L.).</title>
        <authorList>
            <person name="Ormeno-Orrillo E."/>
            <person name="Menna P."/>
            <person name="Almeida L.G."/>
            <person name="Ollero F.J."/>
            <person name="Nicolas M.F."/>
            <person name="Pains Rodrigues E."/>
            <person name="Shigueyoshi Nakatani A."/>
            <person name="Silva Batista J.S."/>
            <person name="Oliveira Chueire L.M."/>
            <person name="Souza R.C."/>
            <person name="Ribeiro Vasconcelos A.T."/>
            <person name="Megias M."/>
            <person name="Hungria M."/>
            <person name="Martinez-Romero E."/>
        </authorList>
    </citation>
    <scope>NUCLEOTIDE SEQUENCE [LARGE SCALE GENOMIC DNA]</scope>
    <source>
        <strain evidence="1 2">PRF 81</strain>
    </source>
</reference>
<comment type="caution">
    <text evidence="1">The sequence shown here is derived from an EMBL/GenBank/DDBJ whole genome shotgun (WGS) entry which is preliminary data.</text>
</comment>
<gene>
    <name evidence="1" type="ORF">RHSP_31677</name>
</gene>
<name>N6UZ85_9HYPH</name>
<dbReference type="RefSeq" id="WP_004121134.1">
    <property type="nucleotide sequence ID" value="NZ_AQHN01000072.1"/>
</dbReference>
<dbReference type="STRING" id="363754.RHSP_31677"/>
<dbReference type="AlphaFoldDB" id="N6UZ85"/>
<proteinExistence type="predicted"/>
<protein>
    <submittedName>
        <fullName evidence="1">Uncharacterized protein</fullName>
    </submittedName>
</protein>